<reference evidence="8 9" key="1">
    <citation type="submission" date="2024-10" db="EMBL/GenBank/DDBJ databases">
        <title>Updated reference genomes for cyclostephanoid diatoms.</title>
        <authorList>
            <person name="Roberts W.R."/>
            <person name="Alverson A.J."/>
        </authorList>
    </citation>
    <scope>NUCLEOTIDE SEQUENCE [LARGE SCALE GENOMIC DNA]</scope>
    <source>
        <strain evidence="8 9">AJA010-31</strain>
    </source>
</reference>
<feature type="coiled-coil region" evidence="5">
    <location>
        <begin position="436"/>
        <end position="463"/>
    </location>
</feature>
<dbReference type="GO" id="GO:0005634">
    <property type="term" value="C:nucleus"/>
    <property type="evidence" value="ECO:0007669"/>
    <property type="project" value="UniProtKB-SubCell"/>
</dbReference>
<dbReference type="Pfam" id="PF00447">
    <property type="entry name" value="HSF_DNA-bind"/>
    <property type="match status" value="1"/>
</dbReference>
<evidence type="ECO:0000313" key="9">
    <source>
        <dbReference type="Proteomes" id="UP001530400"/>
    </source>
</evidence>
<evidence type="ECO:0000256" key="1">
    <source>
        <dbReference type="ARBA" id="ARBA00004123"/>
    </source>
</evidence>
<feature type="domain" description="HSF-type DNA-binding" evidence="7">
    <location>
        <begin position="98"/>
        <end position="192"/>
    </location>
</feature>
<evidence type="ECO:0000313" key="8">
    <source>
        <dbReference type="EMBL" id="KAL3771961.1"/>
    </source>
</evidence>
<evidence type="ECO:0000256" key="6">
    <source>
        <dbReference type="SAM" id="MobiDB-lite"/>
    </source>
</evidence>
<dbReference type="Proteomes" id="UP001530400">
    <property type="component" value="Unassembled WGS sequence"/>
</dbReference>
<dbReference type="Gene3D" id="1.10.10.10">
    <property type="entry name" value="Winged helix-like DNA-binding domain superfamily/Winged helix DNA-binding domain"/>
    <property type="match status" value="1"/>
</dbReference>
<protein>
    <recommendedName>
        <fullName evidence="7">HSF-type DNA-binding domain-containing protein</fullName>
    </recommendedName>
</protein>
<evidence type="ECO:0000256" key="5">
    <source>
        <dbReference type="SAM" id="Coils"/>
    </source>
</evidence>
<comment type="subcellular location">
    <subcellularLocation>
        <location evidence="1">Nucleus</location>
    </subcellularLocation>
</comment>
<dbReference type="InterPro" id="IPR036388">
    <property type="entry name" value="WH-like_DNA-bd_sf"/>
</dbReference>
<dbReference type="InterPro" id="IPR000232">
    <property type="entry name" value="HSF_DNA-bd"/>
</dbReference>
<feature type="region of interest" description="Disordered" evidence="6">
    <location>
        <begin position="219"/>
        <end position="278"/>
    </location>
</feature>
<dbReference type="AlphaFoldDB" id="A0ABD3N7E4"/>
<feature type="compositionally biased region" description="Low complexity" evidence="6">
    <location>
        <begin position="9"/>
        <end position="18"/>
    </location>
</feature>
<organism evidence="8 9">
    <name type="scientific">Cyclotella atomus</name>
    <dbReference type="NCBI Taxonomy" id="382360"/>
    <lineage>
        <taxon>Eukaryota</taxon>
        <taxon>Sar</taxon>
        <taxon>Stramenopiles</taxon>
        <taxon>Ochrophyta</taxon>
        <taxon>Bacillariophyta</taxon>
        <taxon>Coscinodiscophyceae</taxon>
        <taxon>Thalassiosirophycidae</taxon>
        <taxon>Stephanodiscales</taxon>
        <taxon>Stephanodiscaceae</taxon>
        <taxon>Cyclotella</taxon>
    </lineage>
</organism>
<evidence type="ECO:0000259" key="7">
    <source>
        <dbReference type="SMART" id="SM00415"/>
    </source>
</evidence>
<dbReference type="PANTHER" id="PTHR10015">
    <property type="entry name" value="HEAT SHOCK TRANSCRIPTION FACTOR"/>
    <property type="match status" value="1"/>
</dbReference>
<feature type="region of interest" description="Disordered" evidence="6">
    <location>
        <begin position="1"/>
        <end position="40"/>
    </location>
</feature>
<dbReference type="SUPFAM" id="SSF46785">
    <property type="entry name" value="Winged helix' DNA-binding domain"/>
    <property type="match status" value="1"/>
</dbReference>
<accession>A0ABD3N7E4</accession>
<evidence type="ECO:0000256" key="3">
    <source>
        <dbReference type="ARBA" id="ARBA00023242"/>
    </source>
</evidence>
<name>A0ABD3N7E4_9STRA</name>
<dbReference type="PANTHER" id="PTHR10015:SF206">
    <property type="entry name" value="HSF-TYPE DNA-BINDING DOMAIN-CONTAINING PROTEIN"/>
    <property type="match status" value="1"/>
</dbReference>
<proteinExistence type="inferred from homology"/>
<keyword evidence="2" id="KW-0238">DNA-binding</keyword>
<dbReference type="PRINTS" id="PR00056">
    <property type="entry name" value="HSFDOMAIN"/>
</dbReference>
<dbReference type="SMART" id="SM00415">
    <property type="entry name" value="HSF"/>
    <property type="match status" value="1"/>
</dbReference>
<dbReference type="InterPro" id="IPR036390">
    <property type="entry name" value="WH_DNA-bd_sf"/>
</dbReference>
<sequence length="491" mass="54239">MEDIVTNTAAAKLAASSSPLPPSAKEGPVKSTKPPRWDPTIVPRTVDHTYTDYASVSDAELRKLDRDMSLSMLRSVDLTPEKKKLLEQLNEMPYKSGGSQSFPIRLHAVVSNPELSDIIAWMPHGRSFIVHDPEALVDVLTRYFNQTKFLSFVRQLNLWGFKRLTREARGKAYYHELFLRNRPYIALRIKRHKLKDGRKPIPNPNAEPNFYMYPQLEEVPVSEKSTSPAEGRSKKSIMMGRAKSSDDEEPKPSGKLEYDGTSLLKPAVSRPAGKSTVDDVDLKLTQPAQLTVPPSLTSPSAVAQATQPSHPLLASLSCASSADSQAAQLAALAKLASLRGAAVSQAFGSTIMDQPIDHLYRMAQLQRGHDELNMQQARLQLYKDFNSSMNMDSQTNMTLSGFHALIHSRNQHTYDPSTLASAVSQGAQADTFQISANESLREAQHLEELAAAARQRARNLALAAAVGAQSRYDMLVRKHASSKDEENAPEK</sequence>
<gene>
    <name evidence="8" type="ORF">ACHAWO_007238</name>
</gene>
<dbReference type="FunFam" id="1.10.10.10:FF:000479">
    <property type="entry name" value="Predicted protein"/>
    <property type="match status" value="1"/>
</dbReference>
<dbReference type="GO" id="GO:0003677">
    <property type="term" value="F:DNA binding"/>
    <property type="evidence" value="ECO:0007669"/>
    <property type="project" value="UniProtKB-KW"/>
</dbReference>
<keyword evidence="5" id="KW-0175">Coiled coil</keyword>
<evidence type="ECO:0000256" key="4">
    <source>
        <dbReference type="RuleBase" id="RU004020"/>
    </source>
</evidence>
<comment type="caution">
    <text evidence="8">The sequence shown here is derived from an EMBL/GenBank/DDBJ whole genome shotgun (WGS) entry which is preliminary data.</text>
</comment>
<keyword evidence="3" id="KW-0539">Nucleus</keyword>
<comment type="similarity">
    <text evidence="4">Belongs to the HSF family.</text>
</comment>
<evidence type="ECO:0000256" key="2">
    <source>
        <dbReference type="ARBA" id="ARBA00023125"/>
    </source>
</evidence>
<dbReference type="EMBL" id="JALLPJ020001277">
    <property type="protein sequence ID" value="KAL3771961.1"/>
    <property type="molecule type" value="Genomic_DNA"/>
</dbReference>
<keyword evidence="9" id="KW-1185">Reference proteome</keyword>